<dbReference type="EMBL" id="KL197767">
    <property type="protein sequence ID" value="KDQ50049.1"/>
    <property type="molecule type" value="Genomic_DNA"/>
</dbReference>
<dbReference type="Proteomes" id="UP000027265">
    <property type="component" value="Unassembled WGS sequence"/>
</dbReference>
<name>A0A067P5L2_9AGAM</name>
<feature type="compositionally biased region" description="Basic and acidic residues" evidence="1">
    <location>
        <begin position="1102"/>
        <end position="1120"/>
    </location>
</feature>
<evidence type="ECO:0000313" key="3">
    <source>
        <dbReference type="Proteomes" id="UP000027265"/>
    </source>
</evidence>
<gene>
    <name evidence="2" type="ORF">JAAARDRAFT_51445</name>
</gene>
<proteinExistence type="predicted"/>
<evidence type="ECO:0000313" key="2">
    <source>
        <dbReference type="EMBL" id="KDQ50049.1"/>
    </source>
</evidence>
<feature type="compositionally biased region" description="Basic residues" evidence="1">
    <location>
        <begin position="1299"/>
        <end position="1310"/>
    </location>
</feature>
<keyword evidence="3" id="KW-1185">Reference proteome</keyword>
<evidence type="ECO:0000256" key="1">
    <source>
        <dbReference type="SAM" id="MobiDB-lite"/>
    </source>
</evidence>
<organism evidence="2 3">
    <name type="scientific">Jaapia argillacea MUCL 33604</name>
    <dbReference type="NCBI Taxonomy" id="933084"/>
    <lineage>
        <taxon>Eukaryota</taxon>
        <taxon>Fungi</taxon>
        <taxon>Dikarya</taxon>
        <taxon>Basidiomycota</taxon>
        <taxon>Agaricomycotina</taxon>
        <taxon>Agaricomycetes</taxon>
        <taxon>Agaricomycetidae</taxon>
        <taxon>Jaapiales</taxon>
        <taxon>Jaapiaceae</taxon>
        <taxon>Jaapia</taxon>
    </lineage>
</organism>
<dbReference type="InParanoid" id="A0A067P5L2"/>
<dbReference type="HOGENOM" id="CLU_254671_0_0_1"/>
<sequence length="1395" mass="157364">MKTEAVTACEPVTGICIPEIRDAIFCNVPDIAASFKEIHRGSRLRRRQAIEQLKPFRLVCKTWNSYLATRFTLSSVHLGNNVMSYEEGPFEGPISLPRWHESVHHVSILHLPIDADRWFGWHEWIGRMSNLWTLKVHGNRSAVSNCLKSISFDKLCNLHDVEISVAGSDVEYGVLDQALTLTKISIRFDSSERKSEERMYGDSFSTLPLGRIKNLNINDPNSVMHCFEHHVRYSDRTVGSLIRQVDDGVWDWPTFTVLLRLLPNLTALAVELDDIKHTYHTLDPSSLPGLEYLEGSQAMVRSIVGSRPLLALVVPVDDGWTSGDFGDIVDLLPLGIKSISYAMQVRWTVGLRTFKALLRRCPKLTEVEVDFADLMTEGHTDWLTDVFQLLSQSHNPLLSLRFHRFAKPGREDIGVVQEVGTLMAAMPSLGFVQADDNSWRRVGYGLDITRVQEGIGGGRYEWRNGHGRLWSKIFTLAPRSLLYYCEAMPKDKSRSTVDAGSLPHDARRNDVMRNHLPSKLHDLIRKCKDDEQTEQAVIEGLDFLISSQQPQNFVSKISKLFMNRLLTNRCLCWVEAHLNQLYFEPDGGITYIREGFFNPMDFAINIAARALPDKKLLPTSKKECEDAFSLFTHYVKQCEKHFKYAHDLWLLSRDEKDDRKFVCRKARKSLEKIKVYWVEGHDVDIMEGRFVMLDTVVPTDVTVPKSINILDSSDLVKLKPQGDKPQLHVALDKLKFATSNPTHPGLRDPDWTPKSLDELDIEHVVCVAAYNIYKDSDRGLQLCREHAEHIRMAAATRRPVGSRSGMQEKGSLYGISGVKLFQGSQRIAEWKPTIEEETSKAAEDEGTSKAYLYDYSKFPSNQEELRHAHEREAVYQATCGAGSHCHLVMQTLWPSLTLTWKAATCNSSAPRGPGGTASTQYAGVGYIAGLHKDCNDLGFSVAMTFERSPTIDTPDATAMIIPEFKAPTPCVTFWRSDIHYHTTTLDPYYLGRNATGRRPADAAHTWQSIGVVCTLQAKSIIAAQQGRLIDDIDLGVQYPREWALDIIKAYAGKEGWLDARKKYQSISQKHSTLGARNSGTRRVMVYNVEALWDIRLPSLHDDRSKDVGHGRPKPFGREDGSEGVLSCGETNQGSKEFEEGPGDIRLFKRAAMRRISLTRERPLGSESRANRVTTREPMKARDHGRYYGAFGKHSKPCTVGVENARAPYFEESPKESRGPEYTDRADEGTLVRHALAMGTQNKRAVRGWAYLCTVAPMLLAMGTQQPGYRDCAEEDAYLRGKTRRLRCGPSGQNKGGTSVHRKPTPWRRRPSNQNTGIMLRRTHMCTGKPGLGDADPAARIRAVGTSVHRKPTRWRRRPSNQNTGTVWGYICARETHALATETQQPDLPQWPQSVE</sequence>
<accession>A0A067P5L2</accession>
<protein>
    <submittedName>
        <fullName evidence="2">Uncharacterized protein</fullName>
    </submittedName>
</protein>
<feature type="region of interest" description="Disordered" evidence="1">
    <location>
        <begin position="1102"/>
        <end position="1140"/>
    </location>
</feature>
<reference evidence="3" key="1">
    <citation type="journal article" date="2014" name="Proc. Natl. Acad. Sci. U.S.A.">
        <title>Extensive sampling of basidiomycete genomes demonstrates inadequacy of the white-rot/brown-rot paradigm for wood decay fungi.</title>
        <authorList>
            <person name="Riley R."/>
            <person name="Salamov A.A."/>
            <person name="Brown D.W."/>
            <person name="Nagy L.G."/>
            <person name="Floudas D."/>
            <person name="Held B.W."/>
            <person name="Levasseur A."/>
            <person name="Lombard V."/>
            <person name="Morin E."/>
            <person name="Otillar R."/>
            <person name="Lindquist E.A."/>
            <person name="Sun H."/>
            <person name="LaButti K.M."/>
            <person name="Schmutz J."/>
            <person name="Jabbour D."/>
            <person name="Luo H."/>
            <person name="Baker S.E."/>
            <person name="Pisabarro A.G."/>
            <person name="Walton J.D."/>
            <person name="Blanchette R.A."/>
            <person name="Henrissat B."/>
            <person name="Martin F."/>
            <person name="Cullen D."/>
            <person name="Hibbett D.S."/>
            <person name="Grigoriev I.V."/>
        </authorList>
    </citation>
    <scope>NUCLEOTIDE SEQUENCE [LARGE SCALE GENOMIC DNA]</scope>
    <source>
        <strain evidence="3">MUCL 33604</strain>
    </source>
</reference>
<feature type="region of interest" description="Disordered" evidence="1">
    <location>
        <begin position="1284"/>
        <end position="1313"/>
    </location>
</feature>